<evidence type="ECO:0000259" key="6">
    <source>
        <dbReference type="Pfam" id="PF12849"/>
    </source>
</evidence>
<evidence type="ECO:0000313" key="7">
    <source>
        <dbReference type="EMBL" id="MTF40217.1"/>
    </source>
</evidence>
<dbReference type="AlphaFoldDB" id="A0A844GUT0"/>
<dbReference type="CDD" id="cd13565">
    <property type="entry name" value="PBP2_PstS"/>
    <property type="match status" value="1"/>
</dbReference>
<dbReference type="GO" id="GO:0035435">
    <property type="term" value="P:phosphate ion transmembrane transport"/>
    <property type="evidence" value="ECO:0007669"/>
    <property type="project" value="InterPro"/>
</dbReference>
<keyword evidence="5" id="KW-0732">Signal</keyword>
<accession>A0A844GUT0</accession>
<dbReference type="InterPro" id="IPR024370">
    <property type="entry name" value="PBP_domain"/>
</dbReference>
<dbReference type="GO" id="GO:0043190">
    <property type="term" value="C:ATP-binding cassette (ABC) transporter complex"/>
    <property type="evidence" value="ECO:0007669"/>
    <property type="project" value="InterPro"/>
</dbReference>
<dbReference type="RefSeq" id="WP_155084469.1">
    <property type="nucleotide sequence ID" value="NZ_WMIA01000023.1"/>
</dbReference>
<dbReference type="EMBL" id="WMIA01000023">
    <property type="protein sequence ID" value="MTF40217.1"/>
    <property type="molecule type" value="Genomic_DNA"/>
</dbReference>
<evidence type="ECO:0000256" key="1">
    <source>
        <dbReference type="ARBA" id="ARBA00008725"/>
    </source>
</evidence>
<reference evidence="7 8" key="1">
    <citation type="submission" date="2019-11" db="EMBL/GenBank/DDBJ databases">
        <title>Isolation of a new High Light Tolerant Cyanobacteria.</title>
        <authorList>
            <person name="Dobson Z."/>
            <person name="Vaughn N."/>
            <person name="Vaughn M."/>
            <person name="Fromme P."/>
            <person name="Mazor Y."/>
        </authorList>
    </citation>
    <scope>NUCLEOTIDE SEQUENCE [LARGE SCALE GENOMIC DNA]</scope>
    <source>
        <strain evidence="7 8">0216</strain>
    </source>
</reference>
<keyword evidence="3 4" id="KW-0592">Phosphate transport</keyword>
<evidence type="ECO:0000256" key="3">
    <source>
        <dbReference type="ARBA" id="ARBA00022592"/>
    </source>
</evidence>
<feature type="signal peptide" evidence="5">
    <location>
        <begin position="1"/>
        <end position="24"/>
    </location>
</feature>
<sequence length="361" mass="38898">MGKFKCLIPSALGGLLFLSAGLTGCGNKSTSSVSAPSVDPNQIVMLKGSGATFPAPLYQKWIQEYSSTDDKKNIRISYDSVGSGAGVKNFLAGEGDFGATDAPLKNEERQKFPENRGKPVQIPMTGGLLVFAYNLANYEGLDNIRLSRNTYCGIVTGKITKWNDPAIAADNPDVRLPDIPLLFVHRSDGSGTTFIFTSHIEAVCPDWKAGSGKEVEWPIGIPAPGNEGVSTQIQQTAGAIGYIEYSYSKDKNLQTAVLENKSGNFIKPSPENASKAFVGQTVPDDFALVIPDTESPDAYPIVGLTWLLLYTNYDDPSKAEVVKNFVQWSLVEGDESASTLGYLPIPDDLQEKVITTLNQSL</sequence>
<proteinExistence type="inferred from homology"/>
<dbReference type="Pfam" id="PF12849">
    <property type="entry name" value="PBP_like_2"/>
    <property type="match status" value="1"/>
</dbReference>
<comment type="similarity">
    <text evidence="1 4">Belongs to the PstS family.</text>
</comment>
<gene>
    <name evidence="7" type="primary">pstS</name>
    <name evidence="7" type="ORF">GGC33_14945</name>
</gene>
<dbReference type="PROSITE" id="PS51257">
    <property type="entry name" value="PROKAR_LIPOPROTEIN"/>
    <property type="match status" value="1"/>
</dbReference>
<dbReference type="Proteomes" id="UP000437131">
    <property type="component" value="Unassembled WGS sequence"/>
</dbReference>
<dbReference type="PANTHER" id="PTHR42996">
    <property type="entry name" value="PHOSPHATE-BINDING PROTEIN PSTS"/>
    <property type="match status" value="1"/>
</dbReference>
<dbReference type="NCBIfam" id="TIGR00975">
    <property type="entry name" value="3a0107s03"/>
    <property type="match status" value="1"/>
</dbReference>
<dbReference type="InterPro" id="IPR005673">
    <property type="entry name" value="ABC_phos-bd_PstS"/>
</dbReference>
<evidence type="ECO:0000256" key="5">
    <source>
        <dbReference type="SAM" id="SignalP"/>
    </source>
</evidence>
<protein>
    <recommendedName>
        <fullName evidence="4">Phosphate-binding protein</fullName>
    </recommendedName>
</protein>
<dbReference type="Gene3D" id="3.40.190.10">
    <property type="entry name" value="Periplasmic binding protein-like II"/>
    <property type="match status" value="2"/>
</dbReference>
<evidence type="ECO:0000256" key="4">
    <source>
        <dbReference type="PIRNR" id="PIRNR002756"/>
    </source>
</evidence>
<dbReference type="GO" id="GO:0042301">
    <property type="term" value="F:phosphate ion binding"/>
    <property type="evidence" value="ECO:0007669"/>
    <property type="project" value="InterPro"/>
</dbReference>
<keyword evidence="2 4" id="KW-0813">Transport</keyword>
<name>A0A844GUT0_9CHRO</name>
<comment type="caution">
    <text evidence="7">The sequence shown here is derived from an EMBL/GenBank/DDBJ whole genome shotgun (WGS) entry which is preliminary data.</text>
</comment>
<dbReference type="PANTHER" id="PTHR42996:SF1">
    <property type="entry name" value="PHOSPHATE-BINDING PROTEIN PSTS"/>
    <property type="match status" value="1"/>
</dbReference>
<dbReference type="InterPro" id="IPR050962">
    <property type="entry name" value="Phosphate-bind_PstS"/>
</dbReference>
<feature type="chain" id="PRO_5032408524" description="Phosphate-binding protein" evidence="5">
    <location>
        <begin position="25"/>
        <end position="361"/>
    </location>
</feature>
<dbReference type="PIRSF" id="PIRSF002756">
    <property type="entry name" value="PstS"/>
    <property type="match status" value="1"/>
</dbReference>
<feature type="domain" description="PBP" evidence="6">
    <location>
        <begin position="46"/>
        <end position="330"/>
    </location>
</feature>
<evidence type="ECO:0000256" key="2">
    <source>
        <dbReference type="ARBA" id="ARBA00022448"/>
    </source>
</evidence>
<evidence type="ECO:0000313" key="8">
    <source>
        <dbReference type="Proteomes" id="UP000437131"/>
    </source>
</evidence>
<organism evidence="7 8">
    <name type="scientific">Cyanobacterium aponinum 0216</name>
    <dbReference type="NCBI Taxonomy" id="2676140"/>
    <lineage>
        <taxon>Bacteria</taxon>
        <taxon>Bacillati</taxon>
        <taxon>Cyanobacteriota</taxon>
        <taxon>Cyanophyceae</taxon>
        <taxon>Oscillatoriophycideae</taxon>
        <taxon>Chroococcales</taxon>
        <taxon>Geminocystaceae</taxon>
        <taxon>Cyanobacterium</taxon>
    </lineage>
</organism>
<dbReference type="SUPFAM" id="SSF53850">
    <property type="entry name" value="Periplasmic binding protein-like II"/>
    <property type="match status" value="1"/>
</dbReference>